<evidence type="ECO:0000313" key="1">
    <source>
        <dbReference type="EMBL" id="RXG90791.1"/>
    </source>
</evidence>
<evidence type="ECO:0000313" key="2">
    <source>
        <dbReference type="Proteomes" id="UP000289946"/>
    </source>
</evidence>
<dbReference type="EMBL" id="RDRA01000016">
    <property type="protein sequence ID" value="RXG90791.1"/>
    <property type="molecule type" value="Genomic_DNA"/>
</dbReference>
<keyword evidence="2" id="KW-1185">Reference proteome</keyword>
<comment type="caution">
    <text evidence="1">The sequence shown here is derived from an EMBL/GenBank/DDBJ whole genome shotgun (WGS) entry which is preliminary data.</text>
</comment>
<reference evidence="1 2" key="1">
    <citation type="submission" date="2018-10" db="EMBL/GenBank/DDBJ databases">
        <title>Bradyrhizobium sp. nov., isolated from effective nodules of peanut in China.</title>
        <authorList>
            <person name="Li Y."/>
        </authorList>
    </citation>
    <scope>NUCLEOTIDE SEQUENCE [LARGE SCALE GENOMIC DNA]</scope>
    <source>
        <strain evidence="1 2">CCBAU 51781</strain>
    </source>
</reference>
<organism evidence="1 2">
    <name type="scientific">Bradyrhizobium zhanjiangense</name>
    <dbReference type="NCBI Taxonomy" id="1325107"/>
    <lineage>
        <taxon>Bacteria</taxon>
        <taxon>Pseudomonadati</taxon>
        <taxon>Pseudomonadota</taxon>
        <taxon>Alphaproteobacteria</taxon>
        <taxon>Hyphomicrobiales</taxon>
        <taxon>Nitrobacteraceae</taxon>
        <taxon>Bradyrhizobium</taxon>
    </lineage>
</organism>
<protein>
    <submittedName>
        <fullName evidence="1">Uncharacterized protein</fullName>
    </submittedName>
</protein>
<sequence>MRLKRDLVGHERRMSWIPNAHRCAAALIAIVIAIAAAWCTGYARARDRRAEEVLTSCRPDVMRFCNRFTGRGDVDVAMFCLRDNFKNLRGECRRRMPIAAERNDRPRRRLNRLPVVLHRE</sequence>
<name>A0ABY0DG42_9BRAD</name>
<accession>A0ABY0DG42</accession>
<proteinExistence type="predicted"/>
<dbReference type="Proteomes" id="UP000289946">
    <property type="component" value="Unassembled WGS sequence"/>
</dbReference>
<gene>
    <name evidence="1" type="ORF">EAS62_27325</name>
</gene>